<reference evidence="3" key="1">
    <citation type="submission" date="2021-01" db="EMBL/GenBank/DDBJ databases">
        <authorList>
            <person name="Corre E."/>
            <person name="Pelletier E."/>
            <person name="Niang G."/>
            <person name="Scheremetjew M."/>
            <person name="Finn R."/>
            <person name="Kale V."/>
            <person name="Holt S."/>
            <person name="Cochrane G."/>
            <person name="Meng A."/>
            <person name="Brown T."/>
            <person name="Cohen L."/>
        </authorList>
    </citation>
    <scope>NUCLEOTIDE SEQUENCE</scope>
    <source>
        <strain evidence="3">ECT3854</strain>
    </source>
</reference>
<evidence type="ECO:0000256" key="1">
    <source>
        <dbReference type="SAM" id="MobiDB-lite"/>
    </source>
</evidence>
<feature type="compositionally biased region" description="Low complexity" evidence="1">
    <location>
        <begin position="11"/>
        <end position="23"/>
    </location>
</feature>
<sequence length="156" mass="17461">MPQSHDPTMTPSANDSSSAPAAARTNPRRKKAIFHQTFHSYLTFGKFTTYIIGCFLVLYILVIVCLIPMLSAPSFPDHHHQGPLQGAHLPHAPSKKAIVESANKLRAQFQKLRRGTGITDENLFNEAVAQFGKLRAAKELLRNRKKNAETRTQEEQ</sequence>
<keyword evidence="2" id="KW-1133">Transmembrane helix</keyword>
<keyword evidence="2" id="KW-0472">Membrane</keyword>
<name>A0A7S1GHF5_CYCTE</name>
<proteinExistence type="predicted"/>
<feature type="transmembrane region" description="Helical" evidence="2">
    <location>
        <begin position="47"/>
        <end position="70"/>
    </location>
</feature>
<evidence type="ECO:0000313" key="3">
    <source>
        <dbReference type="EMBL" id="CAD8932334.1"/>
    </source>
</evidence>
<evidence type="ECO:0000256" key="2">
    <source>
        <dbReference type="SAM" id="Phobius"/>
    </source>
</evidence>
<dbReference type="AlphaFoldDB" id="A0A7S1GHF5"/>
<dbReference type="EMBL" id="HBFW01005238">
    <property type="protein sequence ID" value="CAD8932334.1"/>
    <property type="molecule type" value="Transcribed_RNA"/>
</dbReference>
<accession>A0A7S1GHF5</accession>
<organism evidence="3">
    <name type="scientific">Cyclophora tenuis</name>
    <name type="common">Marine diatom</name>
    <dbReference type="NCBI Taxonomy" id="216820"/>
    <lineage>
        <taxon>Eukaryota</taxon>
        <taxon>Sar</taxon>
        <taxon>Stramenopiles</taxon>
        <taxon>Ochrophyta</taxon>
        <taxon>Bacillariophyta</taxon>
        <taxon>Fragilariophyceae</taxon>
        <taxon>Fragilariophycidae</taxon>
        <taxon>Cyclophorales</taxon>
        <taxon>Cyclophoraceae</taxon>
        <taxon>Cyclophora</taxon>
    </lineage>
</organism>
<feature type="region of interest" description="Disordered" evidence="1">
    <location>
        <begin position="1"/>
        <end position="27"/>
    </location>
</feature>
<keyword evidence="2" id="KW-0812">Transmembrane</keyword>
<protein>
    <submittedName>
        <fullName evidence="3">Uncharacterized protein</fullName>
    </submittedName>
</protein>
<feature type="compositionally biased region" description="Polar residues" evidence="1">
    <location>
        <begin position="1"/>
        <end position="10"/>
    </location>
</feature>
<gene>
    <name evidence="3" type="ORF">CTEN0397_LOCUS3359</name>
</gene>